<dbReference type="GO" id="GO:0004640">
    <property type="term" value="F:phosphoribosylanthranilate isomerase activity"/>
    <property type="evidence" value="ECO:0007669"/>
    <property type="project" value="UniProtKB-UniRule"/>
</dbReference>
<comment type="catalytic activity">
    <reaction evidence="1 17">
        <text>N-(5-phospho-beta-D-ribosyl)anthranilate = 1-(2-carboxyphenylamino)-1-deoxy-D-ribulose 5-phosphate</text>
        <dbReference type="Rhea" id="RHEA:21540"/>
        <dbReference type="ChEBI" id="CHEBI:18277"/>
        <dbReference type="ChEBI" id="CHEBI:58613"/>
        <dbReference type="EC" id="5.3.1.24"/>
    </reaction>
</comment>
<organism evidence="21 22">
    <name type="scientific">Edwardsiella ictaluri (strain 93-146)</name>
    <dbReference type="NCBI Taxonomy" id="634503"/>
    <lineage>
        <taxon>Bacteria</taxon>
        <taxon>Pseudomonadati</taxon>
        <taxon>Pseudomonadota</taxon>
        <taxon>Gammaproteobacteria</taxon>
        <taxon>Enterobacterales</taxon>
        <taxon>Hafniaceae</taxon>
        <taxon>Edwardsiella</taxon>
    </lineage>
</organism>
<comment type="similarity">
    <text evidence="5">In the N-terminal section; belongs to the TrpC family.</text>
</comment>
<keyword evidence="8 16" id="KW-0028">Amino-acid biosynthesis</keyword>
<dbReference type="UniPathway" id="UPA00035">
    <property type="reaction ID" value="UER00042"/>
</dbReference>
<evidence type="ECO:0000256" key="5">
    <source>
        <dbReference type="ARBA" id="ARBA00007902"/>
    </source>
</evidence>
<comment type="catalytic activity">
    <reaction evidence="2 16">
        <text>1-(2-carboxyphenylamino)-1-deoxy-D-ribulose 5-phosphate + H(+) = (1S,2R)-1-C-(indol-3-yl)glycerol 3-phosphate + CO2 + H2O</text>
        <dbReference type="Rhea" id="RHEA:23476"/>
        <dbReference type="ChEBI" id="CHEBI:15377"/>
        <dbReference type="ChEBI" id="CHEBI:15378"/>
        <dbReference type="ChEBI" id="CHEBI:16526"/>
        <dbReference type="ChEBI" id="CHEBI:58613"/>
        <dbReference type="ChEBI" id="CHEBI:58866"/>
        <dbReference type="EC" id="4.1.1.48"/>
    </reaction>
</comment>
<comment type="function">
    <text evidence="15">Bifunctional enzyme that catalyzes two sequential steps of tryptophan biosynthetic pathway. The first reaction is catalyzed by the isomerase, coded by the TrpF domain; the second reaction is catalyzed by the synthase, coded by the TrpC domain.</text>
</comment>
<evidence type="ECO:0000259" key="20">
    <source>
        <dbReference type="Pfam" id="PF00697"/>
    </source>
</evidence>
<dbReference type="Gene3D" id="3.20.20.70">
    <property type="entry name" value="Aldolase class I"/>
    <property type="match status" value="2"/>
</dbReference>
<dbReference type="Pfam" id="PF00697">
    <property type="entry name" value="PRAI"/>
    <property type="match status" value="1"/>
</dbReference>
<dbReference type="PROSITE" id="PS00614">
    <property type="entry name" value="IGPS"/>
    <property type="match status" value="1"/>
</dbReference>
<evidence type="ECO:0000256" key="18">
    <source>
        <dbReference type="SAM" id="MobiDB-lite"/>
    </source>
</evidence>
<comment type="similarity">
    <text evidence="16">Belongs to the TrpC family.</text>
</comment>
<reference evidence="21 22" key="2">
    <citation type="journal article" date="2012" name="J. Bacteriol.">
        <title>Genome Sequence of Edwardsiella ictaluri 93-146, a Strain Associated with a Natural Channel Catfish Outbreak of Enteric Septicemia of Catfish.</title>
        <authorList>
            <person name="Williams M.L."/>
            <person name="Gillaspy A.F."/>
            <person name="Dyer D.W."/>
            <person name="Thune R.L."/>
            <person name="Waldbieser G.C."/>
            <person name="Schuster S.C."/>
            <person name="Gipson J."/>
            <person name="Zaitshik J."/>
            <person name="Landry C."/>
            <person name="Banes M.M."/>
            <person name="Lawrence M.L."/>
        </authorList>
    </citation>
    <scope>NUCLEOTIDE SEQUENCE [LARGE SCALE GENOMIC DNA]</scope>
    <source>
        <strain evidence="21 22">93-146</strain>
    </source>
</reference>
<feature type="region of interest" description="Disordered" evidence="18">
    <location>
        <begin position="1"/>
        <end position="24"/>
    </location>
</feature>
<sequence length="476" mass="51580">MSPPWPPAADHTQRKEPIMTQPSPLPASLLSRIIADKRRWIAARERQQPLSGFQPTLQRSERDFHRALSGTPRALILECKKASPSRGLIRADFDPQAIARVYRDHAAAISVLTDGDYFQGDFRFLRTVSDIVTQPVLCKDFILSPYQVYLARHYRADAILLMLSVLDDTQYRQLAAVATTLNMGILTEVSTPTEMARAVALGARAIGINNRNLHDLSVDPGRTRHLAALAPPGATLIAESGIRSHAQVRDLGRLVQGFLIGSALMSQPDLRSAVCRLRFGDNKVCGLTRPEDAVSALCAGAVYGGLIFVADSPRYVDIATARGIISAAPLRYVGVFRDAKPASVALAAERLALHAVQLHGSEDQAYIDSLRPLLPAACRIWKALPVSDALPTERLRHVDRYLLDGARPGSGRPFDWRLLDGHPLGNIMLAGGIGADNCRAAADLGALGLDFNSAVESSPGRKDPGKLRAAFQALLA</sequence>
<dbReference type="HAMAP" id="MF_00134_B">
    <property type="entry name" value="IGPS_B"/>
    <property type="match status" value="1"/>
</dbReference>
<dbReference type="InterPro" id="IPR001240">
    <property type="entry name" value="PRAI_dom"/>
</dbReference>
<comment type="subunit">
    <text evidence="7">Monomer.</text>
</comment>
<keyword evidence="14" id="KW-0511">Multifunctional enzyme</keyword>
<reference evidence="22" key="1">
    <citation type="submission" date="2009-03" db="EMBL/GenBank/DDBJ databases">
        <title>Complete genome sequence of Edwardsiella ictaluri 93-146.</title>
        <authorList>
            <person name="Williams M.L."/>
            <person name="Gillaspy A.F."/>
            <person name="Dyer D.W."/>
            <person name="Thune R.L."/>
            <person name="Waldbieser G.C."/>
            <person name="Schuster S.C."/>
            <person name="Gipson J."/>
            <person name="Zaitshik J."/>
            <person name="Landry C."/>
            <person name="Lawrence M.L."/>
        </authorList>
    </citation>
    <scope>NUCLEOTIDE SEQUENCE [LARGE SCALE GENOMIC DNA]</scope>
    <source>
        <strain evidence="22">93-146</strain>
    </source>
</reference>
<keyword evidence="11 16" id="KW-0057">Aromatic amino acid biosynthesis</keyword>
<keyword evidence="10 16" id="KW-0822">Tryptophan biosynthesis</keyword>
<evidence type="ECO:0000256" key="16">
    <source>
        <dbReference type="HAMAP-Rule" id="MF_00134"/>
    </source>
</evidence>
<protein>
    <recommendedName>
        <fullName evidence="16 17">Multifunctional fusion protein</fullName>
    </recommendedName>
    <domain>
        <recommendedName>
            <fullName evidence="16">Indole-3-glycerol phosphate synthase</fullName>
            <shortName evidence="16">IGPS</shortName>
            <ecNumber evidence="16">4.1.1.48</ecNumber>
        </recommendedName>
    </domain>
    <domain>
        <recommendedName>
            <fullName evidence="17">N-(5'-phosphoribosyl)anthranilate isomerase</fullName>
            <shortName evidence="17">PRAI</shortName>
            <ecNumber evidence="17">5.3.1.24</ecNumber>
        </recommendedName>
    </domain>
</protein>
<dbReference type="Proteomes" id="UP000001485">
    <property type="component" value="Chromosome"/>
</dbReference>
<dbReference type="KEGG" id="eic:NT01EI_1689"/>
<evidence type="ECO:0000256" key="17">
    <source>
        <dbReference type="HAMAP-Rule" id="MF_00135"/>
    </source>
</evidence>
<dbReference type="SUPFAM" id="SSF51366">
    <property type="entry name" value="Ribulose-phoshate binding barrel"/>
    <property type="match status" value="2"/>
</dbReference>
<evidence type="ECO:0000256" key="13">
    <source>
        <dbReference type="ARBA" id="ARBA00023239"/>
    </source>
</evidence>
<evidence type="ECO:0000256" key="1">
    <source>
        <dbReference type="ARBA" id="ARBA00001164"/>
    </source>
</evidence>
<dbReference type="EC" id="4.1.1.48" evidence="16"/>
<dbReference type="FunFam" id="3.20.20.70:FF:000024">
    <property type="entry name" value="Indole-3-glycerol phosphate synthase"/>
    <property type="match status" value="1"/>
</dbReference>
<dbReference type="CDD" id="cd00331">
    <property type="entry name" value="IGPS"/>
    <property type="match status" value="1"/>
</dbReference>
<evidence type="ECO:0000259" key="19">
    <source>
        <dbReference type="Pfam" id="PF00218"/>
    </source>
</evidence>
<evidence type="ECO:0000256" key="15">
    <source>
        <dbReference type="ARBA" id="ARBA00025592"/>
    </source>
</evidence>
<dbReference type="InterPro" id="IPR001468">
    <property type="entry name" value="Indole-3-GlycerolPSynthase_CS"/>
</dbReference>
<evidence type="ECO:0000256" key="12">
    <source>
        <dbReference type="ARBA" id="ARBA00023235"/>
    </source>
</evidence>
<evidence type="ECO:0000256" key="3">
    <source>
        <dbReference type="ARBA" id="ARBA00004664"/>
    </source>
</evidence>
<feature type="domain" description="N-(5'phosphoribosyl) anthranilate isomerase (PRAI)" evidence="20">
    <location>
        <begin position="282"/>
        <end position="472"/>
    </location>
</feature>
<dbReference type="STRING" id="67780.B6E78_01635"/>
<keyword evidence="9 16" id="KW-0210">Decarboxylase</keyword>
<dbReference type="InterPro" id="IPR011060">
    <property type="entry name" value="RibuloseP-bd_barrel"/>
</dbReference>
<evidence type="ECO:0000256" key="2">
    <source>
        <dbReference type="ARBA" id="ARBA00001633"/>
    </source>
</evidence>
<dbReference type="Pfam" id="PF00218">
    <property type="entry name" value="IGPS"/>
    <property type="match status" value="1"/>
</dbReference>
<dbReference type="AlphaFoldDB" id="C5BDB8"/>
<keyword evidence="12 17" id="KW-0413">Isomerase</keyword>
<dbReference type="InterPro" id="IPR013798">
    <property type="entry name" value="Indole-3-glycerol_P_synth_dom"/>
</dbReference>
<evidence type="ECO:0000256" key="14">
    <source>
        <dbReference type="ARBA" id="ARBA00023268"/>
    </source>
</evidence>
<dbReference type="PANTHER" id="PTHR22854">
    <property type="entry name" value="TRYPTOPHAN BIOSYNTHESIS PROTEIN"/>
    <property type="match status" value="1"/>
</dbReference>
<evidence type="ECO:0000256" key="7">
    <source>
        <dbReference type="ARBA" id="ARBA00011245"/>
    </source>
</evidence>
<evidence type="ECO:0000256" key="11">
    <source>
        <dbReference type="ARBA" id="ARBA00023141"/>
    </source>
</evidence>
<comment type="similarity">
    <text evidence="6">In the C-terminal section; belongs to the TrpF family.</text>
</comment>
<dbReference type="HOGENOM" id="CLU_007713_3_1_6"/>
<evidence type="ECO:0000256" key="9">
    <source>
        <dbReference type="ARBA" id="ARBA00022793"/>
    </source>
</evidence>
<dbReference type="CDD" id="cd00405">
    <property type="entry name" value="PRAI"/>
    <property type="match status" value="1"/>
</dbReference>
<comment type="pathway">
    <text evidence="3 17">Amino-acid biosynthesis; L-tryptophan biosynthesis; L-tryptophan from chorismate: step 3/5.</text>
</comment>
<evidence type="ECO:0000256" key="10">
    <source>
        <dbReference type="ARBA" id="ARBA00022822"/>
    </source>
</evidence>
<dbReference type="GO" id="GO:0000162">
    <property type="term" value="P:L-tryptophan biosynthetic process"/>
    <property type="evidence" value="ECO:0007669"/>
    <property type="project" value="UniProtKB-UniRule"/>
</dbReference>
<evidence type="ECO:0000313" key="21">
    <source>
        <dbReference type="EMBL" id="ACR68870.1"/>
    </source>
</evidence>
<dbReference type="EC" id="5.3.1.24" evidence="17"/>
<feature type="domain" description="Indole-3-glycerol phosphate synthase" evidence="19">
    <location>
        <begin position="30"/>
        <end position="276"/>
    </location>
</feature>
<dbReference type="EMBL" id="CP001600">
    <property type="protein sequence ID" value="ACR68870.1"/>
    <property type="molecule type" value="Genomic_DNA"/>
</dbReference>
<dbReference type="GO" id="GO:0004425">
    <property type="term" value="F:indole-3-glycerol-phosphate synthase activity"/>
    <property type="evidence" value="ECO:0007669"/>
    <property type="project" value="UniProtKB-UniRule"/>
</dbReference>
<comment type="similarity">
    <text evidence="17">Belongs to the TrpF family.</text>
</comment>
<comment type="pathway">
    <text evidence="4 16">Amino-acid biosynthesis; L-tryptophan biosynthesis; L-tryptophan from chorismate: step 4/5.</text>
</comment>
<proteinExistence type="inferred from homology"/>
<dbReference type="NCBIfam" id="NF006945">
    <property type="entry name" value="PRK09427.1"/>
    <property type="match status" value="1"/>
</dbReference>
<dbReference type="PANTHER" id="PTHR22854:SF2">
    <property type="entry name" value="INDOLE-3-GLYCEROL-PHOSPHATE SYNTHASE"/>
    <property type="match status" value="1"/>
</dbReference>
<evidence type="ECO:0000256" key="4">
    <source>
        <dbReference type="ARBA" id="ARBA00004696"/>
    </source>
</evidence>
<evidence type="ECO:0000256" key="6">
    <source>
        <dbReference type="ARBA" id="ARBA00009847"/>
    </source>
</evidence>
<name>C5BDB8_EDWI9</name>
<dbReference type="InterPro" id="IPR045186">
    <property type="entry name" value="Indole-3-glycerol_P_synth"/>
</dbReference>
<evidence type="ECO:0000256" key="8">
    <source>
        <dbReference type="ARBA" id="ARBA00022605"/>
    </source>
</evidence>
<dbReference type="FunFam" id="3.20.20.70:FF:000165">
    <property type="entry name" value="Multifunctional fusion protein"/>
    <property type="match status" value="1"/>
</dbReference>
<accession>C5BDB8</accession>
<keyword evidence="13 16" id="KW-0456">Lyase</keyword>
<dbReference type="HAMAP" id="MF_00135">
    <property type="entry name" value="PRAI"/>
    <property type="match status" value="1"/>
</dbReference>
<dbReference type="InterPro" id="IPR013785">
    <property type="entry name" value="Aldolase_TIM"/>
</dbReference>
<evidence type="ECO:0000313" key="22">
    <source>
        <dbReference type="Proteomes" id="UP000001485"/>
    </source>
</evidence>
<gene>
    <name evidence="17" type="primary">trpF</name>
    <name evidence="16" type="synonym">trpC</name>
    <name evidence="21" type="ordered locus">NT01EI_1689</name>
</gene>